<dbReference type="SUPFAM" id="SSF103473">
    <property type="entry name" value="MFS general substrate transporter"/>
    <property type="match status" value="1"/>
</dbReference>
<name>A0ABP6ZZP6_9ACTN</name>
<feature type="transmembrane region" description="Helical" evidence="6">
    <location>
        <begin position="107"/>
        <end position="134"/>
    </location>
</feature>
<feature type="transmembrane region" description="Helical" evidence="6">
    <location>
        <begin position="20"/>
        <end position="45"/>
    </location>
</feature>
<comment type="caution">
    <text evidence="8">The sequence shown here is derived from an EMBL/GenBank/DDBJ whole genome shotgun (WGS) entry which is preliminary data.</text>
</comment>
<dbReference type="RefSeq" id="WP_345579460.1">
    <property type="nucleotide sequence ID" value="NZ_BAABDQ010000066.1"/>
</dbReference>
<dbReference type="PROSITE" id="PS50850">
    <property type="entry name" value="MFS"/>
    <property type="match status" value="1"/>
</dbReference>
<dbReference type="InterPro" id="IPR011701">
    <property type="entry name" value="MFS"/>
</dbReference>
<evidence type="ECO:0000313" key="9">
    <source>
        <dbReference type="Proteomes" id="UP001500630"/>
    </source>
</evidence>
<evidence type="ECO:0000256" key="5">
    <source>
        <dbReference type="SAM" id="MobiDB-lite"/>
    </source>
</evidence>
<dbReference type="Proteomes" id="UP001500630">
    <property type="component" value="Unassembled WGS sequence"/>
</dbReference>
<accession>A0ABP6ZZP6</accession>
<feature type="transmembrane region" description="Helical" evidence="6">
    <location>
        <begin position="213"/>
        <end position="238"/>
    </location>
</feature>
<feature type="transmembrane region" description="Helical" evidence="6">
    <location>
        <begin position="362"/>
        <end position="380"/>
    </location>
</feature>
<proteinExistence type="predicted"/>
<feature type="transmembrane region" description="Helical" evidence="6">
    <location>
        <begin position="244"/>
        <end position="264"/>
    </location>
</feature>
<reference evidence="9" key="1">
    <citation type="journal article" date="2019" name="Int. J. Syst. Evol. Microbiol.">
        <title>The Global Catalogue of Microorganisms (GCM) 10K type strain sequencing project: providing services to taxonomists for standard genome sequencing and annotation.</title>
        <authorList>
            <consortium name="The Broad Institute Genomics Platform"/>
            <consortium name="The Broad Institute Genome Sequencing Center for Infectious Disease"/>
            <person name="Wu L."/>
            <person name="Ma J."/>
        </authorList>
    </citation>
    <scope>NUCLEOTIDE SEQUENCE [LARGE SCALE GENOMIC DNA]</scope>
    <source>
        <strain evidence="9">JCM 17326</strain>
    </source>
</reference>
<feature type="transmembrane region" description="Helical" evidence="6">
    <location>
        <begin position="51"/>
        <end position="71"/>
    </location>
</feature>
<feature type="transmembrane region" description="Helical" evidence="6">
    <location>
        <begin position="300"/>
        <end position="324"/>
    </location>
</feature>
<comment type="subcellular location">
    <subcellularLocation>
        <location evidence="1">Cell membrane</location>
        <topology evidence="1">Multi-pass membrane protein</topology>
    </subcellularLocation>
</comment>
<keyword evidence="2 6" id="KW-0812">Transmembrane</keyword>
<dbReference type="Pfam" id="PF07690">
    <property type="entry name" value="MFS_1"/>
    <property type="match status" value="1"/>
</dbReference>
<evidence type="ECO:0000256" key="1">
    <source>
        <dbReference type="ARBA" id="ARBA00004651"/>
    </source>
</evidence>
<dbReference type="InterPro" id="IPR036259">
    <property type="entry name" value="MFS_trans_sf"/>
</dbReference>
<dbReference type="PANTHER" id="PTHR23531:SF1">
    <property type="entry name" value="QUINOLENE RESISTANCE PROTEIN NORA"/>
    <property type="match status" value="1"/>
</dbReference>
<feature type="transmembrane region" description="Helical" evidence="6">
    <location>
        <begin position="170"/>
        <end position="192"/>
    </location>
</feature>
<dbReference type="Gene3D" id="1.20.1250.20">
    <property type="entry name" value="MFS general substrate transporter like domains"/>
    <property type="match status" value="1"/>
</dbReference>
<protein>
    <submittedName>
        <fullName evidence="8">MFS transporter</fullName>
    </submittedName>
</protein>
<evidence type="ECO:0000256" key="6">
    <source>
        <dbReference type="SAM" id="Phobius"/>
    </source>
</evidence>
<keyword evidence="4 6" id="KW-0472">Membrane</keyword>
<feature type="domain" description="Major facilitator superfamily (MFS) profile" evidence="7">
    <location>
        <begin position="19"/>
        <end position="388"/>
    </location>
</feature>
<feature type="transmembrane region" description="Helical" evidence="6">
    <location>
        <begin position="276"/>
        <end position="294"/>
    </location>
</feature>
<evidence type="ECO:0000259" key="7">
    <source>
        <dbReference type="PROSITE" id="PS50850"/>
    </source>
</evidence>
<organism evidence="8 9">
    <name type="scientific">Nonomuraea rosea</name>
    <dbReference type="NCBI Taxonomy" id="638574"/>
    <lineage>
        <taxon>Bacteria</taxon>
        <taxon>Bacillati</taxon>
        <taxon>Actinomycetota</taxon>
        <taxon>Actinomycetes</taxon>
        <taxon>Streptosporangiales</taxon>
        <taxon>Streptosporangiaceae</taxon>
        <taxon>Nonomuraea</taxon>
    </lineage>
</organism>
<keyword evidence="3 6" id="KW-1133">Transmembrane helix</keyword>
<feature type="transmembrane region" description="Helical" evidence="6">
    <location>
        <begin position="83"/>
        <end position="101"/>
    </location>
</feature>
<feature type="transmembrane region" description="Helical" evidence="6">
    <location>
        <begin position="143"/>
        <end position="164"/>
    </location>
</feature>
<keyword evidence="9" id="KW-1185">Reference proteome</keyword>
<dbReference type="EMBL" id="BAABDQ010000066">
    <property type="protein sequence ID" value="GAA3621928.1"/>
    <property type="molecule type" value="Genomic_DNA"/>
</dbReference>
<dbReference type="InterPro" id="IPR052714">
    <property type="entry name" value="MFS_Exporter"/>
</dbReference>
<sequence length="427" mass="43420">MTSPGRRAEPTRARILTRPLALRFVSVVASSIGFFLPLGVVPLYAAQSGTAATGGLATGALLLTTVGVELLSPRIIRVLGHRWALAVGLLLLGPPTLLLLVSSSPWVLLVTCVLRGAGFAIAVVAGGALTALLIPAERRGEGLAVVGLVTGVTTLIALPAGVWLAGQYGFGVVFCATAAAPVLALVTVPFLPAKETAADRPRGMLTWLRSADLNRPALVFAASTVAVGALTTFLPLAMSGAAAWVAPAALLAHSAAATGSKWIAGRLGDTHGHVRLLAPGVIASVAGMALLALTGSPITVLVGATTFGLGFGLLQNATLTLMYSRVTTAGYGPVSAIWNAAYDVGMAVGALGVGFVVGLIGYPAAFLLVAVSMLPALLLIRRERWRTPAEQEPSARPSVTSTPARDVNGSRAAGLTTGKEQISCEPS</sequence>
<dbReference type="InterPro" id="IPR020846">
    <property type="entry name" value="MFS_dom"/>
</dbReference>
<evidence type="ECO:0000256" key="2">
    <source>
        <dbReference type="ARBA" id="ARBA00022692"/>
    </source>
</evidence>
<evidence type="ECO:0000313" key="8">
    <source>
        <dbReference type="EMBL" id="GAA3621928.1"/>
    </source>
</evidence>
<feature type="region of interest" description="Disordered" evidence="5">
    <location>
        <begin position="388"/>
        <end position="427"/>
    </location>
</feature>
<evidence type="ECO:0000256" key="4">
    <source>
        <dbReference type="ARBA" id="ARBA00023136"/>
    </source>
</evidence>
<evidence type="ECO:0000256" key="3">
    <source>
        <dbReference type="ARBA" id="ARBA00022989"/>
    </source>
</evidence>
<feature type="transmembrane region" description="Helical" evidence="6">
    <location>
        <begin position="336"/>
        <end position="356"/>
    </location>
</feature>
<feature type="compositionally biased region" description="Polar residues" evidence="5">
    <location>
        <begin position="418"/>
        <end position="427"/>
    </location>
</feature>
<gene>
    <name evidence="8" type="ORF">GCM10022419_129510</name>
</gene>
<dbReference type="PANTHER" id="PTHR23531">
    <property type="entry name" value="QUINOLENE RESISTANCE PROTEIN NORA"/>
    <property type="match status" value="1"/>
</dbReference>